<dbReference type="AlphaFoldDB" id="A0A3N9X5W4"/>
<evidence type="ECO:0000313" key="2">
    <source>
        <dbReference type="Proteomes" id="UP000266889"/>
    </source>
</evidence>
<evidence type="ECO:0008006" key="3">
    <source>
        <dbReference type="Google" id="ProtNLM"/>
    </source>
</evidence>
<dbReference type="EMBL" id="QGSY01000192">
    <property type="protein sequence ID" value="RQX08504.1"/>
    <property type="molecule type" value="Genomic_DNA"/>
</dbReference>
<dbReference type="RefSeq" id="WP_124857909.1">
    <property type="nucleotide sequence ID" value="NZ_JBEXYX010000002.1"/>
</dbReference>
<evidence type="ECO:0000313" key="1">
    <source>
        <dbReference type="EMBL" id="RQX08504.1"/>
    </source>
</evidence>
<dbReference type="OrthoDB" id="3405383at2"/>
<organism evidence="1 2">
    <name type="scientific">Micromonospora arida</name>
    <dbReference type="NCBI Taxonomy" id="2203715"/>
    <lineage>
        <taxon>Bacteria</taxon>
        <taxon>Bacillati</taxon>
        <taxon>Actinomycetota</taxon>
        <taxon>Actinomycetes</taxon>
        <taxon>Micromonosporales</taxon>
        <taxon>Micromonosporaceae</taxon>
        <taxon>Micromonospora</taxon>
    </lineage>
</organism>
<reference evidence="1 2" key="1">
    <citation type="submission" date="2018-05" db="EMBL/GenBank/DDBJ databases">
        <title>Micromonospora from Atacama Desert.</title>
        <authorList>
            <person name="Carro L."/>
            <person name="Goodfellow M."/>
            <person name="Klenk H.-P."/>
        </authorList>
    </citation>
    <scope>NUCLEOTIDE SEQUENCE [LARGE SCALE GENOMIC DNA]</scope>
    <source>
        <strain evidence="1 2">LB32</strain>
    </source>
</reference>
<protein>
    <recommendedName>
        <fullName evidence="3">RHIM domain-containing protein</fullName>
    </recommendedName>
</protein>
<keyword evidence="2" id="KW-1185">Reference proteome</keyword>
<accession>A0A3N9X5W4</accession>
<comment type="caution">
    <text evidence="1">The sequence shown here is derived from an EMBL/GenBank/DDBJ whole genome shotgun (WGS) entry which is preliminary data.</text>
</comment>
<gene>
    <name evidence="1" type="ORF">DLJ58_17980</name>
</gene>
<proteinExistence type="predicted"/>
<dbReference type="Proteomes" id="UP000266889">
    <property type="component" value="Unassembled WGS sequence"/>
</dbReference>
<name>A0A3N9X5W4_9ACTN</name>
<sequence length="135" mass="13783">MSAVEVITVALAAGAGAGVKDTTSAAVRDAYAGLKGLLRRRFGDADAAAVQALDADETEPGLWQARIGDALTECGVVDDEQILKAARRLLALADPEKAKTFHINVGVSHGAVGEFNAPVTFNQGPPVPPAPPAAL</sequence>